<accession>A0A135V2V7</accession>
<evidence type="ECO:0000313" key="3">
    <source>
        <dbReference type="Proteomes" id="UP000070121"/>
    </source>
</evidence>
<feature type="region of interest" description="Disordered" evidence="1">
    <location>
        <begin position="312"/>
        <end position="339"/>
    </location>
</feature>
<keyword evidence="3" id="KW-1185">Reference proteome</keyword>
<sequence>MASGKTREQWQKLDATIVRAHEAGFPYEKDNGFIYFKQKHWRIGIECLREVFSKDADLDDEFFADAHDFDWDFLKYKSWYEAQSNFYGLRLGNVKIKTLNLHQDMAELVKLGACDSPPKDVSAFEAAFFEMDLTQRTHAEIFNELERLEDQIEFDIDLFIKRYFARDGTPTPHITPEPMVLRNLSEDTRDQLNGLLDNTYGLVHDTVTPDEDGDPENYTIIAWSIEALNEAIRPLSSPVEDDGLLVADMNFGRFTGTMILSFSYDRMATVQSKAAKPTEGYEIVNGVDTLWEGLSKMKDFSRDDTKKVIKQALRRAEGPTESGVPQRDWRLSTIRKPNP</sequence>
<evidence type="ECO:0000313" key="2">
    <source>
        <dbReference type="EMBL" id="KXH66960.1"/>
    </source>
</evidence>
<dbReference type="STRING" id="1209931.A0A135V2V7"/>
<evidence type="ECO:0000256" key="1">
    <source>
        <dbReference type="SAM" id="MobiDB-lite"/>
    </source>
</evidence>
<reference evidence="2 3" key="1">
    <citation type="submission" date="2014-02" db="EMBL/GenBank/DDBJ databases">
        <title>The genome sequence of Colletotrichum salicis CBS 607.94.</title>
        <authorList>
            <person name="Baroncelli R."/>
            <person name="Thon M.R."/>
        </authorList>
    </citation>
    <scope>NUCLEOTIDE SEQUENCE [LARGE SCALE GENOMIC DNA]</scope>
    <source>
        <strain evidence="2 3">CBS 607.94</strain>
    </source>
</reference>
<protein>
    <submittedName>
        <fullName evidence="2">Uncharacterized protein</fullName>
    </submittedName>
</protein>
<dbReference type="Proteomes" id="UP000070121">
    <property type="component" value="Unassembled WGS sequence"/>
</dbReference>
<proteinExistence type="predicted"/>
<dbReference type="OrthoDB" id="4841340at2759"/>
<dbReference type="AlphaFoldDB" id="A0A135V2V7"/>
<name>A0A135V2V7_9PEZI</name>
<gene>
    <name evidence="2" type="ORF">CSAL01_07958</name>
</gene>
<organism evidence="2 3">
    <name type="scientific">Colletotrichum salicis</name>
    <dbReference type="NCBI Taxonomy" id="1209931"/>
    <lineage>
        <taxon>Eukaryota</taxon>
        <taxon>Fungi</taxon>
        <taxon>Dikarya</taxon>
        <taxon>Ascomycota</taxon>
        <taxon>Pezizomycotina</taxon>
        <taxon>Sordariomycetes</taxon>
        <taxon>Hypocreomycetidae</taxon>
        <taxon>Glomerellales</taxon>
        <taxon>Glomerellaceae</taxon>
        <taxon>Colletotrichum</taxon>
        <taxon>Colletotrichum acutatum species complex</taxon>
    </lineage>
</organism>
<comment type="caution">
    <text evidence="2">The sequence shown here is derived from an EMBL/GenBank/DDBJ whole genome shotgun (WGS) entry which is preliminary data.</text>
</comment>
<dbReference type="EMBL" id="JFFI01000567">
    <property type="protein sequence ID" value="KXH66960.1"/>
    <property type="molecule type" value="Genomic_DNA"/>
</dbReference>